<dbReference type="Gene3D" id="3.50.4.10">
    <property type="entry name" value="Hepatocyte Growth Factor"/>
    <property type="match status" value="4"/>
</dbReference>
<dbReference type="SMART" id="SM00473">
    <property type="entry name" value="PAN_AP"/>
    <property type="match status" value="5"/>
</dbReference>
<feature type="domain" description="Apple" evidence="3">
    <location>
        <begin position="900"/>
        <end position="987"/>
    </location>
</feature>
<dbReference type="Pfam" id="PF00024">
    <property type="entry name" value="PAN_1"/>
    <property type="match status" value="2"/>
</dbReference>
<feature type="compositionally biased region" description="Pro residues" evidence="1">
    <location>
        <begin position="1263"/>
        <end position="1273"/>
    </location>
</feature>
<feature type="compositionally biased region" description="Basic and acidic residues" evidence="1">
    <location>
        <begin position="641"/>
        <end position="664"/>
    </location>
</feature>
<evidence type="ECO:0000256" key="1">
    <source>
        <dbReference type="SAM" id="MobiDB-lite"/>
    </source>
</evidence>
<gene>
    <name evidence="4" type="ORF">ACAOBT_LOCUS16264</name>
</gene>
<feature type="domain" description="Apple" evidence="3">
    <location>
        <begin position="800"/>
        <end position="882"/>
    </location>
</feature>
<dbReference type="OrthoDB" id="5418055at2759"/>
<feature type="compositionally biased region" description="Pro residues" evidence="1">
    <location>
        <begin position="408"/>
        <end position="431"/>
    </location>
</feature>
<protein>
    <recommendedName>
        <fullName evidence="3">Apple domain-containing protein</fullName>
    </recommendedName>
</protein>
<proteinExistence type="predicted"/>
<evidence type="ECO:0000313" key="4">
    <source>
        <dbReference type="EMBL" id="CAH1984709.1"/>
    </source>
</evidence>
<dbReference type="PROSITE" id="PS50948">
    <property type="entry name" value="PAN"/>
    <property type="match status" value="4"/>
</dbReference>
<feature type="region of interest" description="Disordered" evidence="1">
    <location>
        <begin position="1388"/>
        <end position="1424"/>
    </location>
</feature>
<keyword evidence="5" id="KW-1185">Reference proteome</keyword>
<evidence type="ECO:0000313" key="5">
    <source>
        <dbReference type="Proteomes" id="UP001152888"/>
    </source>
</evidence>
<accession>A0A9P0KX50</accession>
<name>A0A9P0KX50_ACAOB</name>
<feature type="domain" description="Apple" evidence="3">
    <location>
        <begin position="35"/>
        <end position="121"/>
    </location>
</feature>
<feature type="region of interest" description="Disordered" evidence="1">
    <location>
        <begin position="129"/>
        <end position="215"/>
    </location>
</feature>
<dbReference type="Proteomes" id="UP001152888">
    <property type="component" value="Unassembled WGS sequence"/>
</dbReference>
<dbReference type="PANTHER" id="PTHR47327">
    <property type="entry name" value="FI18240P1-RELATED"/>
    <property type="match status" value="1"/>
</dbReference>
<evidence type="ECO:0000256" key="2">
    <source>
        <dbReference type="SAM" id="SignalP"/>
    </source>
</evidence>
<feature type="compositionally biased region" description="Basic and acidic residues" evidence="1">
    <location>
        <begin position="432"/>
        <end position="445"/>
    </location>
</feature>
<dbReference type="CDD" id="cd01099">
    <property type="entry name" value="PAN_AP_HGF"/>
    <property type="match status" value="2"/>
</dbReference>
<feature type="region of interest" description="Disordered" evidence="1">
    <location>
        <begin position="333"/>
        <end position="372"/>
    </location>
</feature>
<feature type="region of interest" description="Disordered" evidence="1">
    <location>
        <begin position="633"/>
        <end position="709"/>
    </location>
</feature>
<evidence type="ECO:0000259" key="3">
    <source>
        <dbReference type="PROSITE" id="PS50948"/>
    </source>
</evidence>
<dbReference type="InterPro" id="IPR052774">
    <property type="entry name" value="Celegans_DevNeuronal_Protein"/>
</dbReference>
<organism evidence="4 5">
    <name type="scientific">Acanthoscelides obtectus</name>
    <name type="common">Bean weevil</name>
    <name type="synonym">Bruchus obtectus</name>
    <dbReference type="NCBI Taxonomy" id="200917"/>
    <lineage>
        <taxon>Eukaryota</taxon>
        <taxon>Metazoa</taxon>
        <taxon>Ecdysozoa</taxon>
        <taxon>Arthropoda</taxon>
        <taxon>Hexapoda</taxon>
        <taxon>Insecta</taxon>
        <taxon>Pterygota</taxon>
        <taxon>Neoptera</taxon>
        <taxon>Endopterygota</taxon>
        <taxon>Coleoptera</taxon>
        <taxon>Polyphaga</taxon>
        <taxon>Cucujiformia</taxon>
        <taxon>Chrysomeloidea</taxon>
        <taxon>Chrysomelidae</taxon>
        <taxon>Bruchinae</taxon>
        <taxon>Bruchini</taxon>
        <taxon>Acanthoscelides</taxon>
    </lineage>
</organism>
<feature type="compositionally biased region" description="Basic and acidic residues" evidence="1">
    <location>
        <begin position="148"/>
        <end position="173"/>
    </location>
</feature>
<dbReference type="PANTHER" id="PTHR47327:SF13">
    <property type="entry name" value="APPLE DOMAIN-CONTAINING PROTEIN"/>
    <property type="match status" value="1"/>
</dbReference>
<sequence>MWRTFFAMVASIALLGVISALGLEGQIPMVERSDCYEKSASGQRLGPKSVYRRFNCTIVDECKKACTKEKEACKSFSFGLSPKGNGTCELGTETVKETADLKPIGAINDTEFELYTKKLGCSLVIDKTPNKKPATHPADRNSIPSTQKPDRLGDINNDPHPDGTRYQYHDKYRPLYGSDQYSDGTRYQHHDRDQPLYAPSHQYTPPLKSGDETPGRVGSELIAVASGVDTYLHPVHDIILSKRSRCGVCGEEHFQGEAHSHFASDSYYKYPPPNRGSWYGEKPSDHLDRDNRPVQDVPAKPDLPSYRPDDRYDYWPDRKPPYTLPAYGSLIPHPDEYYGTPPEHNYLGKPPDTDRYPDYSSYKPNDRPEDYHYYYYDPPTPLPVKPSGYYYETPQKPTFYEDNNPSTPQLPPTERPLPPPVTPEVTSPPRPIEGDRRDDKPEGGDCKGCLPNGGKSIVTHIVGKHGQQVTSIITDITNKGNAATSRDNACFRRVLAAKRVSRAFVKKAITCETVEECQRECASEKRFVCEGFNYRLDPTGRGKGDCELLDCPLSQLDLRRDILPDPNYDYYERDRNAVECERRRPQNRYGGSGYNGYGGYGVRSSSSYGGSYGSSWNYNSYSGGDYHRNYAGNRGGGSYNADRRYDYDDGRRPGDRWSTDDRPRRPYLPPSDRPPFYGSENNRRGDYPKYPSQDTDRPLHYLPPPNKPQDRILFEHEEKTHYLPPKVDTSSDWGSYGKSSQAYNQYGGYNYWYSKYDDWKPIVGTHLIPSGPDNSFDNHITPAVPPSRQPHRYDVKRDECSLRMASGFKLHKTVVGRLFSVQNIYDCELLCFKEKGFLCSSYAYRYTLPADNCYLSSKNHKELNYYTDVEPDRDFDLYTMNNRDKCAESIGVRGGDDSECFLRVRSGKRLHESVVKDSLTTKSAVECQITCLKATKFTCRAFSFRYGPPVIGGVIDNCQLTDCPFYELDPIRHFVPETAFEIYERASFGHGCEPDHFVILAQGNKNKVAKVDQLCYVGFSTPARLLPQAVRKAVYVPSEIECKLECSKYRHGTLFQCMSFSFRAGGSTFSPNCHLSDILQRDLLQDIDYVYDTNWKLFAWDTFTPDCVAIIYATEDGDNNHLGHGGDMDHKHDTSYYGLDTWRVYSVSGWPCRRGSTCIENKEAGFWYCELEGAESGSWDYCCRPDHQCGASYEYPYQWCYVGPARTQWRKCSDSYYPYIRHLIDERSDHHHKPYLPPLEDIRPPGGLYPPPPYRPGARPDRPPAPSIEPLPTPSLSQYEQQFDDEFLSLKPPKLPAGISQSRHWPISYLHKEMPPNITDPEPQLSKHNPKYQAIQSLINVIKNNDLQNLEYHISNDTKSDDILFVRIPLPANFTRDAKNSIQSNTSVELAMSESKRSQKSLFPPTDDEGSATGSTEFIPRWGRNSRRGFVTRANLTSHGRRS</sequence>
<dbReference type="SUPFAM" id="SSF57414">
    <property type="entry name" value="Hairpin loop containing domain-like"/>
    <property type="match status" value="3"/>
</dbReference>
<feature type="domain" description="Apple" evidence="3">
    <location>
        <begin position="490"/>
        <end position="575"/>
    </location>
</feature>
<feature type="region of interest" description="Disordered" evidence="1">
    <location>
        <begin position="1234"/>
        <end position="1275"/>
    </location>
</feature>
<keyword evidence="2" id="KW-0732">Signal</keyword>
<feature type="compositionally biased region" description="Basic and acidic residues" evidence="1">
    <location>
        <begin position="282"/>
        <end position="293"/>
    </location>
</feature>
<reference evidence="4" key="1">
    <citation type="submission" date="2022-03" db="EMBL/GenBank/DDBJ databases">
        <authorList>
            <person name="Sayadi A."/>
        </authorList>
    </citation>
    <scope>NUCLEOTIDE SEQUENCE</scope>
</reference>
<feature type="chain" id="PRO_5040428246" description="Apple domain-containing protein" evidence="2">
    <location>
        <begin position="21"/>
        <end position="1443"/>
    </location>
</feature>
<feature type="region of interest" description="Disordered" evidence="1">
    <location>
        <begin position="385"/>
        <end position="451"/>
    </location>
</feature>
<feature type="signal peptide" evidence="2">
    <location>
        <begin position="1"/>
        <end position="20"/>
    </location>
</feature>
<dbReference type="InterPro" id="IPR003609">
    <property type="entry name" value="Pan_app"/>
</dbReference>
<dbReference type="EMBL" id="CAKOFQ010006961">
    <property type="protein sequence ID" value="CAH1984709.1"/>
    <property type="molecule type" value="Genomic_DNA"/>
</dbReference>
<feature type="region of interest" description="Disordered" evidence="1">
    <location>
        <begin position="274"/>
        <end position="317"/>
    </location>
</feature>
<feature type="compositionally biased region" description="Basic and acidic residues" evidence="1">
    <location>
        <begin position="307"/>
        <end position="317"/>
    </location>
</feature>
<comment type="caution">
    <text evidence="4">The sequence shown here is derived from an EMBL/GenBank/DDBJ whole genome shotgun (WGS) entry which is preliminary data.</text>
</comment>
<dbReference type="GO" id="GO:0009653">
    <property type="term" value="P:anatomical structure morphogenesis"/>
    <property type="evidence" value="ECO:0007669"/>
    <property type="project" value="TreeGrafter"/>
</dbReference>